<keyword evidence="2 5" id="KW-0732">Signal</keyword>
<dbReference type="PANTHER" id="PTHR36504">
    <property type="entry name" value="LIPOPOLYSACCHARIDE EXPORT SYSTEM PROTEIN LPTA"/>
    <property type="match status" value="1"/>
</dbReference>
<evidence type="ECO:0000256" key="1">
    <source>
        <dbReference type="ARBA" id="ARBA00022448"/>
    </source>
</evidence>
<reference evidence="8" key="1">
    <citation type="submission" date="2015-11" db="EMBL/GenBank/DDBJ databases">
        <authorList>
            <person name="Kim K.M."/>
        </authorList>
    </citation>
    <scope>NUCLEOTIDE SEQUENCE [LARGE SCALE GENOMIC DNA]</scope>
    <source>
        <strain evidence="8">KCTC 12086</strain>
    </source>
</reference>
<dbReference type="GO" id="GO:0015920">
    <property type="term" value="P:lipopolysaccharide transport"/>
    <property type="evidence" value="ECO:0007669"/>
    <property type="project" value="InterPro"/>
</dbReference>
<dbReference type="Gene3D" id="2.60.450.10">
    <property type="entry name" value="Lipopolysaccharide (LPS) transport protein A like domain"/>
    <property type="match status" value="1"/>
</dbReference>
<organism evidence="7 8">
    <name type="scientific">Pseudoalteromonas phenolica</name>
    <dbReference type="NCBI Taxonomy" id="161398"/>
    <lineage>
        <taxon>Bacteria</taxon>
        <taxon>Pseudomonadati</taxon>
        <taxon>Pseudomonadota</taxon>
        <taxon>Gammaproteobacteria</taxon>
        <taxon>Alteromonadales</taxon>
        <taxon>Pseudoalteromonadaceae</taxon>
        <taxon>Pseudoalteromonas</taxon>
    </lineage>
</organism>
<evidence type="ECO:0000256" key="4">
    <source>
        <dbReference type="SAM" id="MobiDB-lite"/>
    </source>
</evidence>
<sequence>MTNKLFLSLLLLGFSNLSYAEEASMSQVSIKAGKQQAQLKTNIGIFEENVEIIHGNREIYADRLEVHQREELGENKQLLVATGKPARFIEKQADGTLLSASAEEVRYDVANRLLTIKGKAEINQAGQVIKAEAIIYDIEKQLISAERNEQNQQRVHTILVPEKKSPKSNPEQGQ</sequence>
<protein>
    <submittedName>
        <fullName evidence="7">ABC transporter substrate-binding protein</fullName>
    </submittedName>
</protein>
<dbReference type="KEGG" id="pphe:PP2015_295"/>
<name>A0A0S2JYD0_9GAMM</name>
<feature type="domain" description="Organic solvent tolerance-like N-terminal" evidence="6">
    <location>
        <begin position="30"/>
        <end position="141"/>
    </location>
</feature>
<dbReference type="EMBL" id="CP013187">
    <property type="protein sequence ID" value="ALO40821.1"/>
    <property type="molecule type" value="Genomic_DNA"/>
</dbReference>
<dbReference type="NCBIfam" id="TIGR03002">
    <property type="entry name" value="outer_YhbN_LptA"/>
    <property type="match status" value="1"/>
</dbReference>
<evidence type="ECO:0000256" key="5">
    <source>
        <dbReference type="SAM" id="SignalP"/>
    </source>
</evidence>
<dbReference type="GO" id="GO:0030288">
    <property type="term" value="C:outer membrane-bounded periplasmic space"/>
    <property type="evidence" value="ECO:0007669"/>
    <property type="project" value="TreeGrafter"/>
</dbReference>
<accession>A0A0S2JYD0</accession>
<dbReference type="Pfam" id="PF03968">
    <property type="entry name" value="LptD_N"/>
    <property type="match status" value="1"/>
</dbReference>
<dbReference type="GO" id="GO:0001530">
    <property type="term" value="F:lipopolysaccharide binding"/>
    <property type="evidence" value="ECO:0007669"/>
    <property type="project" value="InterPro"/>
</dbReference>
<evidence type="ECO:0000259" key="6">
    <source>
        <dbReference type="Pfam" id="PF03968"/>
    </source>
</evidence>
<dbReference type="GO" id="GO:0017089">
    <property type="term" value="F:glycolipid transfer activity"/>
    <property type="evidence" value="ECO:0007669"/>
    <property type="project" value="TreeGrafter"/>
</dbReference>
<dbReference type="InterPro" id="IPR005653">
    <property type="entry name" value="OstA-like_N"/>
</dbReference>
<dbReference type="OrthoDB" id="9789995at2"/>
<evidence type="ECO:0000313" key="7">
    <source>
        <dbReference type="EMBL" id="ALO40821.1"/>
    </source>
</evidence>
<feature type="region of interest" description="Disordered" evidence="4">
    <location>
        <begin position="149"/>
        <end position="174"/>
    </location>
</feature>
<proteinExistence type="predicted"/>
<feature type="signal peptide" evidence="5">
    <location>
        <begin position="1"/>
        <end position="20"/>
    </location>
</feature>
<keyword evidence="8" id="KW-1185">Reference proteome</keyword>
<evidence type="ECO:0000313" key="8">
    <source>
        <dbReference type="Proteomes" id="UP000061457"/>
    </source>
</evidence>
<dbReference type="PATRIC" id="fig|161398.10.peg.301"/>
<dbReference type="InterPro" id="IPR052037">
    <property type="entry name" value="LPS_export_LptA"/>
</dbReference>
<dbReference type="Proteomes" id="UP000061457">
    <property type="component" value="Chromosome I"/>
</dbReference>
<evidence type="ECO:0000256" key="3">
    <source>
        <dbReference type="ARBA" id="ARBA00022764"/>
    </source>
</evidence>
<feature type="chain" id="PRO_5006600803" evidence="5">
    <location>
        <begin position="21"/>
        <end position="174"/>
    </location>
</feature>
<dbReference type="InterPro" id="IPR014340">
    <property type="entry name" value="LptA"/>
</dbReference>
<dbReference type="AlphaFoldDB" id="A0A0S2JYD0"/>
<evidence type="ECO:0000256" key="2">
    <source>
        <dbReference type="ARBA" id="ARBA00022729"/>
    </source>
</evidence>
<dbReference type="STRING" id="161398.PP2015_295"/>
<gene>
    <name evidence="7" type="ORF">PP2015_295</name>
</gene>
<dbReference type="PANTHER" id="PTHR36504:SF1">
    <property type="entry name" value="LIPOPOLYSACCHARIDE EXPORT SYSTEM PROTEIN LPTA"/>
    <property type="match status" value="1"/>
</dbReference>
<keyword evidence="3" id="KW-0574">Periplasm</keyword>
<keyword evidence="1" id="KW-0813">Transport</keyword>
<dbReference type="RefSeq" id="WP_058028599.1">
    <property type="nucleotide sequence ID" value="NZ_CP013187.1"/>
</dbReference>
<dbReference type="GO" id="GO:0009279">
    <property type="term" value="C:cell outer membrane"/>
    <property type="evidence" value="ECO:0007669"/>
    <property type="project" value="TreeGrafter"/>
</dbReference>